<dbReference type="Pfam" id="PF07690">
    <property type="entry name" value="MFS_1"/>
    <property type="match status" value="1"/>
</dbReference>
<name>A0A166SJD6_COLIC</name>
<feature type="transmembrane region" description="Helical" evidence="6">
    <location>
        <begin position="378"/>
        <end position="396"/>
    </location>
</feature>
<keyword evidence="4 6" id="KW-0472">Membrane</keyword>
<feature type="transmembrane region" description="Helical" evidence="6">
    <location>
        <begin position="311"/>
        <end position="332"/>
    </location>
</feature>
<feature type="compositionally biased region" description="Polar residues" evidence="5">
    <location>
        <begin position="35"/>
        <end position="62"/>
    </location>
</feature>
<keyword evidence="2 6" id="KW-0812">Transmembrane</keyword>
<feature type="transmembrane region" description="Helical" evidence="6">
    <location>
        <begin position="243"/>
        <end position="267"/>
    </location>
</feature>
<organism evidence="8 9">
    <name type="scientific">Colletotrichum incanum</name>
    <name type="common">Soybean anthracnose fungus</name>
    <dbReference type="NCBI Taxonomy" id="1573173"/>
    <lineage>
        <taxon>Eukaryota</taxon>
        <taxon>Fungi</taxon>
        <taxon>Dikarya</taxon>
        <taxon>Ascomycota</taxon>
        <taxon>Pezizomycotina</taxon>
        <taxon>Sordariomycetes</taxon>
        <taxon>Hypocreomycetidae</taxon>
        <taxon>Glomerellales</taxon>
        <taxon>Glomerellaceae</taxon>
        <taxon>Colletotrichum</taxon>
        <taxon>Colletotrichum spaethianum species complex</taxon>
    </lineage>
</organism>
<feature type="transmembrane region" description="Helical" evidence="6">
    <location>
        <begin position="547"/>
        <end position="566"/>
    </location>
</feature>
<feature type="transmembrane region" description="Helical" evidence="6">
    <location>
        <begin position="510"/>
        <end position="535"/>
    </location>
</feature>
<feature type="transmembrane region" description="Helical" evidence="6">
    <location>
        <begin position="481"/>
        <end position="504"/>
    </location>
</feature>
<evidence type="ECO:0000256" key="5">
    <source>
        <dbReference type="SAM" id="MobiDB-lite"/>
    </source>
</evidence>
<dbReference type="AlphaFoldDB" id="A0A166SJD6"/>
<dbReference type="CDD" id="cd17502">
    <property type="entry name" value="MFS_Azr1_MDR_like"/>
    <property type="match status" value="1"/>
</dbReference>
<feature type="transmembrane region" description="Helical" evidence="6">
    <location>
        <begin position="219"/>
        <end position="237"/>
    </location>
</feature>
<dbReference type="InterPro" id="IPR020846">
    <property type="entry name" value="MFS_dom"/>
</dbReference>
<dbReference type="PROSITE" id="PS00216">
    <property type="entry name" value="SUGAR_TRANSPORT_1"/>
    <property type="match status" value="1"/>
</dbReference>
<dbReference type="InterPro" id="IPR005829">
    <property type="entry name" value="Sugar_transporter_CS"/>
</dbReference>
<proteinExistence type="predicted"/>
<dbReference type="GO" id="GO:0015174">
    <property type="term" value="F:basic amino acid transmembrane transporter activity"/>
    <property type="evidence" value="ECO:0007669"/>
    <property type="project" value="TreeGrafter"/>
</dbReference>
<feature type="transmembrane region" description="Helical" evidence="6">
    <location>
        <begin position="279"/>
        <end position="299"/>
    </location>
</feature>
<dbReference type="InterPro" id="IPR011701">
    <property type="entry name" value="MFS"/>
</dbReference>
<dbReference type="PANTHER" id="PTHR23501:SF67">
    <property type="entry name" value="MFS MULTIDRUG EFFLUX TRANSPORTER (EUROFUNG)"/>
    <property type="match status" value="1"/>
</dbReference>
<feature type="domain" description="Major facilitator superfamily (MFS) profile" evidence="7">
    <location>
        <begin position="153"/>
        <end position="642"/>
    </location>
</feature>
<accession>A0A166SJD6</accession>
<comment type="caution">
    <text evidence="8">The sequence shown here is derived from an EMBL/GenBank/DDBJ whole genome shotgun (WGS) entry which is preliminary data.</text>
</comment>
<dbReference type="EMBL" id="LFIW01002434">
    <property type="protein sequence ID" value="KZL70813.1"/>
    <property type="molecule type" value="Genomic_DNA"/>
</dbReference>
<feature type="transmembrane region" description="Helical" evidence="6">
    <location>
        <begin position="615"/>
        <end position="637"/>
    </location>
</feature>
<keyword evidence="9" id="KW-1185">Reference proteome</keyword>
<evidence type="ECO:0000256" key="6">
    <source>
        <dbReference type="SAM" id="Phobius"/>
    </source>
</evidence>
<dbReference type="PROSITE" id="PS50850">
    <property type="entry name" value="MFS"/>
    <property type="match status" value="1"/>
</dbReference>
<dbReference type="Gene3D" id="1.20.1250.20">
    <property type="entry name" value="MFS general substrate transporter like domains"/>
    <property type="match status" value="1"/>
</dbReference>
<feature type="transmembrane region" description="Helical" evidence="6">
    <location>
        <begin position="452"/>
        <end position="474"/>
    </location>
</feature>
<evidence type="ECO:0000256" key="2">
    <source>
        <dbReference type="ARBA" id="ARBA00022692"/>
    </source>
</evidence>
<feature type="compositionally biased region" description="Low complexity" evidence="5">
    <location>
        <begin position="82"/>
        <end position="94"/>
    </location>
</feature>
<evidence type="ECO:0000259" key="7">
    <source>
        <dbReference type="PROSITE" id="PS50850"/>
    </source>
</evidence>
<evidence type="ECO:0000256" key="3">
    <source>
        <dbReference type="ARBA" id="ARBA00022989"/>
    </source>
</evidence>
<feature type="transmembrane region" description="Helical" evidence="6">
    <location>
        <begin position="150"/>
        <end position="170"/>
    </location>
</feature>
<sequence>MSFQGPNAALAAPFNTTVDELTPLVRTTSVDNLWNSKSSSRTRSVPCGSFTNPESVFNQSPENLIPLDHDRHHQSAPSVRRASCSSSTGASSDTAIEEAVPPWSKEHPVTEQGSISVASSNDIGWLADDCRSTTTAASAPSLNEPPRARFWCIISGILLAYFIACFDGTITASSHPIITSYFNASTSAPWLSTAFLLTSCAFQPSLGRLSDSLGRKMPYVVSIAIFASATMWCALAGSMTSLILARAACGLGAGGMMTLASIIVGDLVPIEDRGIYQSYINVVYGLGSALGAALGGAMADRLGWRWVFGIQVPPLVFCWAIALVAVPGDLGLTGKQMTVKEEWRVFDARGSVVLTVAMTSLLLGLNLGGTVLPWSHPVVLTALVILAVSLPTFLYVESRASRPIMPLSLIKSSPRANLIFSNFLAAALGSATLFNIPLFFQAVLLNSATSSGLRLVFFSIISSVVGAATGFLVTSTKRLKWPVVTGALCFLLGTALLCLLQSGWPTWMYVLWLVPSAMGQGFQFAGCFVAVLAASPQHDQAVVTSTLILWRSLGMVIGVASSSLVLQNSLLIYLEKNVKGPQKAEVIRRVRTSIESIATLRGTYRYQVADSYNEAIRATFLCCTVLALVSVLLVVPIKLPRLGSRK</sequence>
<feature type="transmembrane region" description="Helical" evidence="6">
    <location>
        <begin position="190"/>
        <end position="207"/>
    </location>
</feature>
<evidence type="ECO:0000256" key="1">
    <source>
        <dbReference type="ARBA" id="ARBA00004141"/>
    </source>
</evidence>
<evidence type="ECO:0000313" key="8">
    <source>
        <dbReference type="EMBL" id="KZL70813.1"/>
    </source>
</evidence>
<feature type="transmembrane region" description="Helical" evidence="6">
    <location>
        <begin position="352"/>
        <end position="372"/>
    </location>
</feature>
<keyword evidence="3 6" id="KW-1133">Transmembrane helix</keyword>
<dbReference type="Proteomes" id="UP000076584">
    <property type="component" value="Unassembled WGS sequence"/>
</dbReference>
<feature type="transmembrane region" description="Helical" evidence="6">
    <location>
        <begin position="417"/>
        <end position="440"/>
    </location>
</feature>
<dbReference type="SUPFAM" id="SSF103473">
    <property type="entry name" value="MFS general substrate transporter"/>
    <property type="match status" value="1"/>
</dbReference>
<comment type="subcellular location">
    <subcellularLocation>
        <location evidence="1">Membrane</location>
        <topology evidence="1">Multi-pass membrane protein</topology>
    </subcellularLocation>
</comment>
<protein>
    <submittedName>
        <fullName evidence="8">Major facilitator superfamily transporter</fullName>
    </submittedName>
</protein>
<dbReference type="InterPro" id="IPR036259">
    <property type="entry name" value="MFS_trans_sf"/>
</dbReference>
<dbReference type="PANTHER" id="PTHR23501">
    <property type="entry name" value="MAJOR FACILITATOR SUPERFAMILY"/>
    <property type="match status" value="1"/>
</dbReference>
<dbReference type="GO" id="GO:0000329">
    <property type="term" value="C:fungal-type vacuole membrane"/>
    <property type="evidence" value="ECO:0007669"/>
    <property type="project" value="TreeGrafter"/>
</dbReference>
<reference evidence="8 9" key="1">
    <citation type="submission" date="2015-06" db="EMBL/GenBank/DDBJ databases">
        <title>Survival trade-offs in plant roots during colonization by closely related pathogenic and mutualistic fungi.</title>
        <authorList>
            <person name="Hacquard S."/>
            <person name="Kracher B."/>
            <person name="Hiruma K."/>
            <person name="Weinman A."/>
            <person name="Muench P."/>
            <person name="Garrido Oter R."/>
            <person name="Ver Loren van Themaat E."/>
            <person name="Dallerey J.-F."/>
            <person name="Damm U."/>
            <person name="Henrissat B."/>
            <person name="Lespinet O."/>
            <person name="Thon M."/>
            <person name="Kemen E."/>
            <person name="McHardy A.C."/>
            <person name="Schulze-Lefert P."/>
            <person name="O'Connell R.J."/>
        </authorList>
    </citation>
    <scope>NUCLEOTIDE SEQUENCE [LARGE SCALE GENOMIC DNA]</scope>
    <source>
        <strain evidence="8 9">MAFF 238704</strain>
    </source>
</reference>
<evidence type="ECO:0000313" key="9">
    <source>
        <dbReference type="Proteomes" id="UP000076584"/>
    </source>
</evidence>
<dbReference type="Gene3D" id="1.20.1720.10">
    <property type="entry name" value="Multidrug resistance protein D"/>
    <property type="match status" value="1"/>
</dbReference>
<feature type="region of interest" description="Disordered" evidence="5">
    <location>
        <begin position="35"/>
        <end position="112"/>
    </location>
</feature>
<evidence type="ECO:0000256" key="4">
    <source>
        <dbReference type="ARBA" id="ARBA00023136"/>
    </source>
</evidence>
<gene>
    <name evidence="8" type="ORF">CI238_12954</name>
</gene>